<dbReference type="EMBL" id="CP022423">
    <property type="protein sequence ID" value="ASM78167.1"/>
    <property type="molecule type" value="Genomic_DNA"/>
</dbReference>
<accession>A0A221KH48</accession>
<evidence type="ECO:0000313" key="1">
    <source>
        <dbReference type="EMBL" id="ASM78167.1"/>
    </source>
</evidence>
<dbReference type="AlphaFoldDB" id="A0A221KH48"/>
<proteinExistence type="predicted"/>
<dbReference type="KEGG" id="vff:VITFI_CDS2389"/>
<reference evidence="1 2" key="1">
    <citation type="submission" date="2017-07" db="EMBL/GenBank/DDBJ databases">
        <title>Complete Genome Sequence of the cosmetic ferment Vitreoscilla filiformis (ATCC15551).</title>
        <authorList>
            <person name="Contreras S."/>
            <person name="Sagory-Zalkind P."/>
            <person name="Blanquart H."/>
            <person name="Iltis A."/>
            <person name="Morand S.C."/>
        </authorList>
    </citation>
    <scope>NUCLEOTIDE SEQUENCE [LARGE SCALE GENOMIC DNA]</scope>
    <source>
        <strain evidence="1 2">ATCC 15551</strain>
    </source>
</reference>
<gene>
    <name evidence="1" type="ORF">VITFI_CDS2389</name>
</gene>
<organism evidence="1 2">
    <name type="scientific">Vitreoscilla filiformis</name>
    <dbReference type="NCBI Taxonomy" id="63"/>
    <lineage>
        <taxon>Bacteria</taxon>
        <taxon>Pseudomonadati</taxon>
        <taxon>Pseudomonadota</taxon>
        <taxon>Betaproteobacteria</taxon>
        <taxon>Neisseriales</taxon>
        <taxon>Neisseriaceae</taxon>
        <taxon>Vitreoscilla</taxon>
    </lineage>
</organism>
<dbReference type="OrthoDB" id="9181658at2"/>
<keyword evidence="2" id="KW-1185">Reference proteome</keyword>
<sequence length="111" mass="12983">MQQHDDITPFDRWSRPIEEIDEEIGQLSVACGVYLLEPGVIERLLHNDTSVCDHGNQRAFDKLRQLVMMHYIVTERTVEALGAEQTQELTSRIVDRLRPRFERLLHKPSDE</sequence>
<protein>
    <submittedName>
        <fullName evidence="1">Uncharacterized protein</fullName>
    </submittedName>
</protein>
<name>A0A221KH48_VITFI</name>
<evidence type="ECO:0000313" key="2">
    <source>
        <dbReference type="Proteomes" id="UP000199729"/>
    </source>
</evidence>
<dbReference type="Proteomes" id="UP000199729">
    <property type="component" value="Chromosome"/>
</dbReference>
<dbReference type="RefSeq" id="WP_089417138.1">
    <property type="nucleotide sequence ID" value="NZ_CP022423.1"/>
</dbReference>